<organism evidence="1">
    <name type="scientific">uncultured marine thaumarchaeote KM3_53_E01</name>
    <dbReference type="NCBI Taxonomy" id="1456183"/>
    <lineage>
        <taxon>Archaea</taxon>
        <taxon>Nitrososphaerota</taxon>
        <taxon>environmental samples</taxon>
    </lineage>
</organism>
<accession>A0A075HCY8</accession>
<protein>
    <recommendedName>
        <fullName evidence="2">Phosphatase</fullName>
    </recommendedName>
</protein>
<evidence type="ECO:0008006" key="2">
    <source>
        <dbReference type="Google" id="ProtNLM"/>
    </source>
</evidence>
<name>A0A075HCY8_9ARCH</name>
<proteinExistence type="predicted"/>
<dbReference type="InterPro" id="IPR036412">
    <property type="entry name" value="HAD-like_sf"/>
</dbReference>
<dbReference type="SUPFAM" id="SSF56784">
    <property type="entry name" value="HAD-like"/>
    <property type="match status" value="1"/>
</dbReference>
<sequence length="143" mass="16683">MAKQYQRRLINNKVAYLKIADSDIKNINTVIFDCDGVLINSKNSYDKCIELTISYILKNILNKQFINFKISKSTLELFRQTGGFNNDYKFCYIVILKIISMIPSSLAIDYEQEYGRINAKNISDSFKRLESIKLNRISVYKKI</sequence>
<dbReference type="EMBL" id="KF900925">
    <property type="protein sequence ID" value="AIF11733.1"/>
    <property type="molecule type" value="Genomic_DNA"/>
</dbReference>
<reference evidence="1" key="1">
    <citation type="journal article" date="2014" name="Genome Biol. Evol.">
        <title>Pangenome evidence for extensive interdomain horizontal transfer affecting lineage core and shell genes in uncultured planktonic thaumarchaeota and euryarchaeota.</title>
        <authorList>
            <person name="Deschamps P."/>
            <person name="Zivanovic Y."/>
            <person name="Moreira D."/>
            <person name="Rodriguez-Valera F."/>
            <person name="Lopez-Garcia P."/>
        </authorList>
    </citation>
    <scope>NUCLEOTIDE SEQUENCE</scope>
</reference>
<evidence type="ECO:0000313" key="1">
    <source>
        <dbReference type="EMBL" id="AIF11733.1"/>
    </source>
</evidence>
<dbReference type="AlphaFoldDB" id="A0A075HCY8"/>